<proteinExistence type="predicted"/>
<sequence length="89" mass="10419">MKVSDEIHNLFLNDPQLLSNYINENICIEDGGHSSKYSYYKDIQLLCRFKERRIIEAKTPGRKLRANALNIVEIRFFNIDMPLSVAIFL</sequence>
<dbReference type="Proteomes" id="UP001458880">
    <property type="component" value="Unassembled WGS sequence"/>
</dbReference>
<name>A0AAW1MRE1_POPJA</name>
<dbReference type="EMBL" id="JASPKY010000030">
    <property type="protein sequence ID" value="KAK9747442.1"/>
    <property type="molecule type" value="Genomic_DNA"/>
</dbReference>
<dbReference type="AlphaFoldDB" id="A0AAW1MRE1"/>
<accession>A0AAW1MRE1</accession>
<keyword evidence="2" id="KW-1185">Reference proteome</keyword>
<protein>
    <submittedName>
        <fullName evidence="1">Uncharacterized protein</fullName>
    </submittedName>
</protein>
<organism evidence="1 2">
    <name type="scientific">Popillia japonica</name>
    <name type="common">Japanese beetle</name>
    <dbReference type="NCBI Taxonomy" id="7064"/>
    <lineage>
        <taxon>Eukaryota</taxon>
        <taxon>Metazoa</taxon>
        <taxon>Ecdysozoa</taxon>
        <taxon>Arthropoda</taxon>
        <taxon>Hexapoda</taxon>
        <taxon>Insecta</taxon>
        <taxon>Pterygota</taxon>
        <taxon>Neoptera</taxon>
        <taxon>Endopterygota</taxon>
        <taxon>Coleoptera</taxon>
        <taxon>Polyphaga</taxon>
        <taxon>Scarabaeiformia</taxon>
        <taxon>Scarabaeidae</taxon>
        <taxon>Rutelinae</taxon>
        <taxon>Popillia</taxon>
    </lineage>
</organism>
<reference evidence="1 2" key="1">
    <citation type="journal article" date="2024" name="BMC Genomics">
        <title>De novo assembly and annotation of Popillia japonica's genome with initial clues to its potential as an invasive pest.</title>
        <authorList>
            <person name="Cucini C."/>
            <person name="Boschi S."/>
            <person name="Funari R."/>
            <person name="Cardaioli E."/>
            <person name="Iannotti N."/>
            <person name="Marturano G."/>
            <person name="Paoli F."/>
            <person name="Bruttini M."/>
            <person name="Carapelli A."/>
            <person name="Frati F."/>
            <person name="Nardi F."/>
        </authorList>
    </citation>
    <scope>NUCLEOTIDE SEQUENCE [LARGE SCALE GENOMIC DNA]</scope>
    <source>
        <strain evidence="1">DMR45628</strain>
    </source>
</reference>
<evidence type="ECO:0000313" key="1">
    <source>
        <dbReference type="EMBL" id="KAK9747442.1"/>
    </source>
</evidence>
<gene>
    <name evidence="1" type="ORF">QE152_g5239</name>
</gene>
<comment type="caution">
    <text evidence="1">The sequence shown here is derived from an EMBL/GenBank/DDBJ whole genome shotgun (WGS) entry which is preliminary data.</text>
</comment>
<evidence type="ECO:0000313" key="2">
    <source>
        <dbReference type="Proteomes" id="UP001458880"/>
    </source>
</evidence>